<organism evidence="2 3">
    <name type="scientific">Tachysurus vachellii</name>
    <name type="common">Darkbarbel catfish</name>
    <name type="synonym">Pelteobagrus vachellii</name>
    <dbReference type="NCBI Taxonomy" id="175792"/>
    <lineage>
        <taxon>Eukaryota</taxon>
        <taxon>Metazoa</taxon>
        <taxon>Chordata</taxon>
        <taxon>Craniata</taxon>
        <taxon>Vertebrata</taxon>
        <taxon>Euteleostomi</taxon>
        <taxon>Actinopterygii</taxon>
        <taxon>Neopterygii</taxon>
        <taxon>Teleostei</taxon>
        <taxon>Ostariophysi</taxon>
        <taxon>Siluriformes</taxon>
        <taxon>Bagridae</taxon>
        <taxon>Tachysurus</taxon>
    </lineage>
</organism>
<comment type="caution">
    <text evidence="2">The sequence shown here is derived from an EMBL/GenBank/DDBJ whole genome shotgun (WGS) entry which is preliminary data.</text>
</comment>
<proteinExistence type="predicted"/>
<name>A0AA88IN99_TACVA</name>
<dbReference type="Proteomes" id="UP001187315">
    <property type="component" value="Unassembled WGS sequence"/>
</dbReference>
<evidence type="ECO:0000256" key="1">
    <source>
        <dbReference type="SAM" id="MobiDB-lite"/>
    </source>
</evidence>
<accession>A0AA88IN99</accession>
<evidence type="ECO:0000313" key="2">
    <source>
        <dbReference type="EMBL" id="KAK2816431.1"/>
    </source>
</evidence>
<sequence>MCLNNKIVSEPRTLIGSFPARSARRKCSITHSMCLRCSLETRTEHDTKVHEFTKAVALTGRLCKTTPPPPQKRLTKKQCLHKKEDRDRERKSEGRLLKAVQHCKHGLKAPASQQVNHHTV</sequence>
<gene>
    <name evidence="2" type="ORF">Q7C36_022702</name>
</gene>
<feature type="region of interest" description="Disordered" evidence="1">
    <location>
        <begin position="62"/>
        <end position="96"/>
    </location>
</feature>
<dbReference type="AlphaFoldDB" id="A0AA88IN99"/>
<reference evidence="2" key="1">
    <citation type="submission" date="2023-08" db="EMBL/GenBank/DDBJ databases">
        <title>Pelteobagrus vachellii genome.</title>
        <authorList>
            <person name="Liu H."/>
        </authorList>
    </citation>
    <scope>NUCLEOTIDE SEQUENCE</scope>
    <source>
        <strain evidence="2">PRFRI_2022a</strain>
        <tissue evidence="2">Muscle</tissue>
    </source>
</reference>
<dbReference type="EMBL" id="JAVHJS010000025">
    <property type="protein sequence ID" value="KAK2816431.1"/>
    <property type="molecule type" value="Genomic_DNA"/>
</dbReference>
<protein>
    <submittedName>
        <fullName evidence="2">Uncharacterized protein</fullName>
    </submittedName>
</protein>
<keyword evidence="3" id="KW-1185">Reference proteome</keyword>
<evidence type="ECO:0000313" key="3">
    <source>
        <dbReference type="Proteomes" id="UP001187315"/>
    </source>
</evidence>
<feature type="compositionally biased region" description="Basic and acidic residues" evidence="1">
    <location>
        <begin position="81"/>
        <end position="96"/>
    </location>
</feature>